<evidence type="ECO:0000259" key="5">
    <source>
        <dbReference type="Pfam" id="PF12697"/>
    </source>
</evidence>
<proteinExistence type="predicted"/>
<dbReference type="RefSeq" id="WP_006725917.1">
    <property type="nucleotide sequence ID" value="NZ_ALJF01000007.1"/>
</dbReference>
<sequence>MQSERIRKGRDTSPAIIFIHGLMSDSQSCWRHANGSYWPDLVSKEINISDFGIHVFSYKTTISSASYRLGDVVDYLKEQLQLDGVINRPEIIFVCHSMGGIIARRYLVQQAADLIRRGTRVGLFLLGSPSLGSRYATWLTPFARILGHTQIDTLRFSEQNSWLLDLDREFLNLKESNHLFIRGKELAEEKPPYFNSIIAHPIVSQISALRYFGNPIVIPNTDHFSLCKMKDRTAIQHRLLVKFLQDSGGDPTALPKRAGSDQIEILNRNPLLAAADTEIKNSGTLQPDTIGVLKNSSIEKGDLLLFYRSALENSTASAAAILGNVLDIVSTYNEGTDIVERIIETTPDTEAERLNVGMNLCRKFNHPGALKWAQNVFHDHFDAFHPRYESFLRCNIDALLPANEQSVLSTLLFRDRGPGRYQIDALEQILPRALNPTPLINRWISWVNAGYFDDPEMDGYEPAEILYKKIQRARLCAATDSQVSEATYTHLTRLFRDERRHKFALNHLNSAISAEYKFADEIISNVIEHVHLYLHSYPNVYNIFCLQREAINCLNKINNGNIQIKGDLQEWRHRIYMLDDISGFWTRRPKDLGP</sequence>
<comment type="caution">
    <text evidence="6">The sequence shown here is derived from an EMBL/GenBank/DDBJ whole genome shotgun (WGS) entry which is preliminary data.</text>
</comment>
<evidence type="ECO:0000313" key="6">
    <source>
        <dbReference type="EMBL" id="EKF59830.1"/>
    </source>
</evidence>
<dbReference type="STRING" id="1156935.QWE_09630"/>
<dbReference type="PANTHER" id="PTHR48182:SF2">
    <property type="entry name" value="PROTEIN SERAC1"/>
    <property type="match status" value="1"/>
</dbReference>
<organism evidence="6 7">
    <name type="scientific">Agrobacterium albertimagni AOL15</name>
    <dbReference type="NCBI Taxonomy" id="1156935"/>
    <lineage>
        <taxon>Bacteria</taxon>
        <taxon>Pseudomonadati</taxon>
        <taxon>Pseudomonadota</taxon>
        <taxon>Alphaproteobacteria</taxon>
        <taxon>Hyphomicrobiales</taxon>
        <taxon>Rhizobiaceae</taxon>
        <taxon>Rhizobium/Agrobacterium group</taxon>
        <taxon>Agrobacterium</taxon>
    </lineage>
</organism>
<evidence type="ECO:0000256" key="2">
    <source>
        <dbReference type="ARBA" id="ARBA00004370"/>
    </source>
</evidence>
<keyword evidence="3" id="KW-0256">Endoplasmic reticulum</keyword>
<dbReference type="PATRIC" id="fig|1156935.5.peg.1947"/>
<dbReference type="EMBL" id="ALJF01000007">
    <property type="protein sequence ID" value="EKF59830.1"/>
    <property type="molecule type" value="Genomic_DNA"/>
</dbReference>
<dbReference type="OrthoDB" id="556502at2"/>
<evidence type="ECO:0000256" key="4">
    <source>
        <dbReference type="ARBA" id="ARBA00023136"/>
    </source>
</evidence>
<dbReference type="GO" id="GO:0016020">
    <property type="term" value="C:membrane"/>
    <property type="evidence" value="ECO:0007669"/>
    <property type="project" value="UniProtKB-SubCell"/>
</dbReference>
<dbReference type="Gene3D" id="3.40.50.1820">
    <property type="entry name" value="alpha/beta hydrolase"/>
    <property type="match status" value="1"/>
</dbReference>
<dbReference type="InterPro" id="IPR052374">
    <property type="entry name" value="SERAC1"/>
</dbReference>
<evidence type="ECO:0000313" key="7">
    <source>
        <dbReference type="Proteomes" id="UP000007123"/>
    </source>
</evidence>
<dbReference type="Pfam" id="PF12697">
    <property type="entry name" value="Abhydrolase_6"/>
    <property type="match status" value="1"/>
</dbReference>
<feature type="domain" description="AB hydrolase-1" evidence="5">
    <location>
        <begin position="16"/>
        <end position="171"/>
    </location>
</feature>
<keyword evidence="7" id="KW-1185">Reference proteome</keyword>
<dbReference type="PANTHER" id="PTHR48182">
    <property type="entry name" value="PROTEIN SERAC1"/>
    <property type="match status" value="1"/>
</dbReference>
<comment type="subcellular location">
    <subcellularLocation>
        <location evidence="1">Endoplasmic reticulum</location>
    </subcellularLocation>
    <subcellularLocation>
        <location evidence="2">Membrane</location>
    </subcellularLocation>
</comment>
<dbReference type="eggNOG" id="COG1075">
    <property type="taxonomic scope" value="Bacteria"/>
</dbReference>
<name>K2Q3X5_9HYPH</name>
<dbReference type="InterPro" id="IPR000073">
    <property type="entry name" value="AB_hydrolase_1"/>
</dbReference>
<protein>
    <recommendedName>
        <fullName evidence="5">AB hydrolase-1 domain-containing protein</fullName>
    </recommendedName>
</protein>
<keyword evidence="4" id="KW-0472">Membrane</keyword>
<dbReference type="Proteomes" id="UP000007123">
    <property type="component" value="Unassembled WGS sequence"/>
</dbReference>
<evidence type="ECO:0000256" key="3">
    <source>
        <dbReference type="ARBA" id="ARBA00022824"/>
    </source>
</evidence>
<accession>K2Q3X5</accession>
<dbReference type="InterPro" id="IPR029058">
    <property type="entry name" value="AB_hydrolase_fold"/>
</dbReference>
<reference evidence="6 7" key="1">
    <citation type="journal article" date="2012" name="J. Bacteriol.">
        <title>Draft Genome Sequence of Agrobacterium albertimagni Strain AOL15.</title>
        <authorList>
            <person name="Trimble W.L."/>
            <person name="Phung le T."/>
            <person name="Meyer F."/>
            <person name="Gilbert J.A."/>
            <person name="Silver S."/>
        </authorList>
    </citation>
    <scope>NUCLEOTIDE SEQUENCE [LARGE SCALE GENOMIC DNA]</scope>
    <source>
        <strain evidence="6 7">AOL15</strain>
    </source>
</reference>
<evidence type="ECO:0000256" key="1">
    <source>
        <dbReference type="ARBA" id="ARBA00004240"/>
    </source>
</evidence>
<dbReference type="AlphaFoldDB" id="K2Q3X5"/>
<gene>
    <name evidence="6" type="ORF">QWE_09630</name>
</gene>
<dbReference type="SUPFAM" id="SSF53474">
    <property type="entry name" value="alpha/beta-Hydrolases"/>
    <property type="match status" value="1"/>
</dbReference>